<feature type="domain" description="Peptidase A2" evidence="3">
    <location>
        <begin position="79"/>
        <end position="157"/>
    </location>
</feature>
<evidence type="ECO:0000313" key="4">
    <source>
        <dbReference type="EMBL" id="MDR6512906.1"/>
    </source>
</evidence>
<feature type="chain" id="PRO_5045371001" evidence="2">
    <location>
        <begin position="27"/>
        <end position="330"/>
    </location>
</feature>
<evidence type="ECO:0000256" key="2">
    <source>
        <dbReference type="SAM" id="SignalP"/>
    </source>
</evidence>
<dbReference type="GO" id="GO:0006508">
    <property type="term" value="P:proteolysis"/>
    <property type="evidence" value="ECO:0007669"/>
    <property type="project" value="UniProtKB-KW"/>
</dbReference>
<dbReference type="Proteomes" id="UP001184150">
    <property type="component" value="Unassembled WGS sequence"/>
</dbReference>
<proteinExistence type="predicted"/>
<evidence type="ECO:0000256" key="1">
    <source>
        <dbReference type="ARBA" id="ARBA00022801"/>
    </source>
</evidence>
<name>A0ABU1MRE5_9SPHN</name>
<sequence>MLMLAQKVAGTLGPLALMAAALPVSAQPAQTAPLTAAPLVAAPKPATADGLPPMEEIHLGQDARTRLTVPVTIGSAGPFAFMVDTGAERTVLTRQTAQALGLAPSGRATLVSVAGLEDVDLVTVAEMSLGTRRFSGLEAPLVDGHDLEAEGIVGLDGLQDQRVTIDFAAHRMMIGNAAPDAPHADSYDIVVTARRRSGQLIMTEAMVDGVRTDVMIDTGSDTSIGNRALQRALNRRQGEQQARLIAVTGQVITADVGQARVMRIGGMDIRNLTFAFADAPAFAHLKLSRRPALLLGMRDLSAFQKVGIDFARRRVMFDFTPAAPQALAAR</sequence>
<dbReference type="CDD" id="cd05483">
    <property type="entry name" value="retropepsin_like_bacteria"/>
    <property type="match status" value="1"/>
</dbReference>
<keyword evidence="5" id="KW-1185">Reference proteome</keyword>
<dbReference type="Gene3D" id="2.40.70.10">
    <property type="entry name" value="Acid Proteases"/>
    <property type="match status" value="2"/>
</dbReference>
<keyword evidence="2" id="KW-0732">Signal</keyword>
<dbReference type="InterPro" id="IPR001995">
    <property type="entry name" value="Peptidase_A2_cat"/>
</dbReference>
<organism evidence="4 5">
    <name type="scientific">Novosphingobium capsulatum</name>
    <dbReference type="NCBI Taxonomy" id="13688"/>
    <lineage>
        <taxon>Bacteria</taxon>
        <taxon>Pseudomonadati</taxon>
        <taxon>Pseudomonadota</taxon>
        <taxon>Alphaproteobacteria</taxon>
        <taxon>Sphingomonadales</taxon>
        <taxon>Sphingomonadaceae</taxon>
        <taxon>Novosphingobium</taxon>
    </lineage>
</organism>
<dbReference type="InterPro" id="IPR001969">
    <property type="entry name" value="Aspartic_peptidase_AS"/>
</dbReference>
<dbReference type="PROSITE" id="PS00141">
    <property type="entry name" value="ASP_PROTEASE"/>
    <property type="match status" value="1"/>
</dbReference>
<dbReference type="InterPro" id="IPR034122">
    <property type="entry name" value="Retropepsin-like_bacterial"/>
</dbReference>
<evidence type="ECO:0000259" key="3">
    <source>
        <dbReference type="PROSITE" id="PS50175"/>
    </source>
</evidence>
<dbReference type="PROSITE" id="PS50175">
    <property type="entry name" value="ASP_PROT_RETROV"/>
    <property type="match status" value="1"/>
</dbReference>
<protein>
    <submittedName>
        <fullName evidence="4">Aspartyl protease</fullName>
    </submittedName>
</protein>
<dbReference type="GO" id="GO:0008233">
    <property type="term" value="F:peptidase activity"/>
    <property type="evidence" value="ECO:0007669"/>
    <property type="project" value="UniProtKB-KW"/>
</dbReference>
<dbReference type="InterPro" id="IPR021109">
    <property type="entry name" value="Peptidase_aspartic_dom_sf"/>
</dbReference>
<comment type="caution">
    <text evidence="4">The sequence shown here is derived from an EMBL/GenBank/DDBJ whole genome shotgun (WGS) entry which is preliminary data.</text>
</comment>
<feature type="signal peptide" evidence="2">
    <location>
        <begin position="1"/>
        <end position="26"/>
    </location>
</feature>
<reference evidence="4 5" key="1">
    <citation type="submission" date="2023-07" db="EMBL/GenBank/DDBJ databases">
        <title>Sorghum-associated microbial communities from plants grown in Nebraska, USA.</title>
        <authorList>
            <person name="Schachtman D."/>
        </authorList>
    </citation>
    <scope>NUCLEOTIDE SEQUENCE [LARGE SCALE GENOMIC DNA]</scope>
    <source>
        <strain evidence="4 5">DS1027</strain>
    </source>
</reference>
<keyword evidence="1" id="KW-0378">Hydrolase</keyword>
<gene>
    <name evidence="4" type="ORF">J2792_003793</name>
</gene>
<dbReference type="RefSeq" id="WP_171799565.1">
    <property type="nucleotide sequence ID" value="NZ_JAVDRD010000012.1"/>
</dbReference>
<accession>A0ABU1MRE5</accession>
<dbReference type="Pfam" id="PF13650">
    <property type="entry name" value="Asp_protease_2"/>
    <property type="match status" value="2"/>
</dbReference>
<evidence type="ECO:0000313" key="5">
    <source>
        <dbReference type="Proteomes" id="UP001184150"/>
    </source>
</evidence>
<keyword evidence="4" id="KW-0645">Protease</keyword>
<dbReference type="EMBL" id="JAVDRD010000012">
    <property type="protein sequence ID" value="MDR6512906.1"/>
    <property type="molecule type" value="Genomic_DNA"/>
</dbReference>
<dbReference type="SUPFAM" id="SSF50630">
    <property type="entry name" value="Acid proteases"/>
    <property type="match status" value="2"/>
</dbReference>